<evidence type="ECO:0000259" key="1">
    <source>
        <dbReference type="Pfam" id="PF01261"/>
    </source>
</evidence>
<dbReference type="EMBL" id="CP011232">
    <property type="protein sequence ID" value="AKI97412.1"/>
    <property type="molecule type" value="Genomic_DNA"/>
</dbReference>
<dbReference type="GO" id="GO:0016853">
    <property type="term" value="F:isomerase activity"/>
    <property type="evidence" value="ECO:0007669"/>
    <property type="project" value="UniProtKB-KW"/>
</dbReference>
<reference evidence="2 3" key="1">
    <citation type="submission" date="2015-04" db="EMBL/GenBank/DDBJ databases">
        <title>Complete Genome Sequence of Kosmotoga pacifica SLHLJ1.</title>
        <authorList>
            <person name="Jiang L.J."/>
            <person name="Shao Z.Z."/>
            <person name="Jebbar M."/>
        </authorList>
    </citation>
    <scope>NUCLEOTIDE SEQUENCE [LARGE SCALE GENOMIC DNA]</scope>
    <source>
        <strain evidence="2 3">SLHLJ1</strain>
    </source>
</reference>
<dbReference type="InterPro" id="IPR036237">
    <property type="entry name" value="Xyl_isomerase-like_sf"/>
</dbReference>
<dbReference type="RefSeq" id="WP_047754546.1">
    <property type="nucleotide sequence ID" value="NZ_CAJUHA010000015.1"/>
</dbReference>
<dbReference type="PANTHER" id="PTHR12110">
    <property type="entry name" value="HYDROXYPYRUVATE ISOMERASE"/>
    <property type="match status" value="1"/>
</dbReference>
<dbReference type="SUPFAM" id="SSF51658">
    <property type="entry name" value="Xylose isomerase-like"/>
    <property type="match status" value="1"/>
</dbReference>
<protein>
    <submittedName>
        <fullName evidence="2">Xylose isomerase</fullName>
    </submittedName>
</protein>
<dbReference type="PATRIC" id="fig|1330330.3.peg.1178"/>
<accession>A0A0G2Z771</accession>
<name>A0A0G2Z771_9BACT</name>
<proteinExistence type="predicted"/>
<evidence type="ECO:0000313" key="2">
    <source>
        <dbReference type="EMBL" id="AKI97412.1"/>
    </source>
</evidence>
<dbReference type="STRING" id="1330330.IX53_05815"/>
<keyword evidence="3" id="KW-1185">Reference proteome</keyword>
<organism evidence="2 3">
    <name type="scientific">Kosmotoga pacifica</name>
    <dbReference type="NCBI Taxonomy" id="1330330"/>
    <lineage>
        <taxon>Bacteria</taxon>
        <taxon>Thermotogati</taxon>
        <taxon>Thermotogota</taxon>
        <taxon>Thermotogae</taxon>
        <taxon>Kosmotogales</taxon>
        <taxon>Kosmotogaceae</taxon>
        <taxon>Kosmotoga</taxon>
    </lineage>
</organism>
<gene>
    <name evidence="2" type="ORF">IX53_05815</name>
</gene>
<dbReference type="AlphaFoldDB" id="A0A0G2Z771"/>
<dbReference type="OrthoDB" id="9801960at2"/>
<dbReference type="Gene3D" id="3.20.20.150">
    <property type="entry name" value="Divalent-metal-dependent TIM barrel enzymes"/>
    <property type="match status" value="1"/>
</dbReference>
<keyword evidence="2" id="KW-0413">Isomerase</keyword>
<dbReference type="InterPro" id="IPR050312">
    <property type="entry name" value="IolE/XylAMocC-like"/>
</dbReference>
<dbReference type="Pfam" id="PF01261">
    <property type="entry name" value="AP_endonuc_2"/>
    <property type="match status" value="1"/>
</dbReference>
<dbReference type="Proteomes" id="UP000035159">
    <property type="component" value="Chromosome"/>
</dbReference>
<dbReference type="PANTHER" id="PTHR12110:SF53">
    <property type="entry name" value="BLR5974 PROTEIN"/>
    <property type="match status" value="1"/>
</dbReference>
<sequence>MIKGFGVNIDTGRVNGSLKRFREELNFFKGIGFDYIELPPAGLDVIYHRKLRVQQAERIKNILSEFPFGLTVHCPDPVNLKQEGANYERGFEVLRTTIEFAAHIGAEVVVYHLGSFGHNQALNLQEQYLKEINALRELGELAGKAGIKIAVENTLQPVSEVIKVLDEVKHESVSLLMDIGHLYLYCKRTGKNFLEEVDIGLARAVELHVHDNFGEGEFGYSSEIITREPFRFTYGIGDLHLPLGQGSIPYPEIFKLIKAKGFSGIVTLEINSKDRFEEDYLESFKIMRGIYHEEEVK</sequence>
<dbReference type="KEGG" id="kpf:IX53_05815"/>
<evidence type="ECO:0000313" key="3">
    <source>
        <dbReference type="Proteomes" id="UP000035159"/>
    </source>
</evidence>
<dbReference type="InterPro" id="IPR013022">
    <property type="entry name" value="Xyl_isomerase-like_TIM-brl"/>
</dbReference>
<feature type="domain" description="Xylose isomerase-like TIM barrel" evidence="1">
    <location>
        <begin position="29"/>
        <end position="288"/>
    </location>
</feature>